<dbReference type="Proteomes" id="UP000789860">
    <property type="component" value="Unassembled WGS sequence"/>
</dbReference>
<protein>
    <submittedName>
        <fullName evidence="1">6603_t:CDS:1</fullName>
    </submittedName>
</protein>
<gene>
    <name evidence="1" type="ORF">SCALOS_LOCUS3539</name>
</gene>
<sequence length="295" mass="34187">MATSKPEAKNLPCIFDSLADKYPKSQLVQCEVKENQRRRHASAEMAVNRIAIVAQHFPELSLLLNSLENYSLCERHYNQIVAKNSFINKLQENSKEKDNNKSKTSCDFEVQVSSPDPELEELLNEVDKLERAHIRLLSENKILKKKLSKRFDDQQDRIEAIIEIAKKERSNLYNDVFKLIEDHDRFHLDNLLKYSLSQWLTVDVIYGIRHQKYVSAINLAASAIKYSIARSKSIIDIDNHFISSGSYNKFIKWQEDLAGECQPFPEGLIAMAFDNEQKGQKNYLDRGHNTVFCYI</sequence>
<comment type="caution">
    <text evidence="1">The sequence shown here is derived from an EMBL/GenBank/DDBJ whole genome shotgun (WGS) entry which is preliminary data.</text>
</comment>
<proteinExistence type="predicted"/>
<organism evidence="1 2">
    <name type="scientific">Scutellospora calospora</name>
    <dbReference type="NCBI Taxonomy" id="85575"/>
    <lineage>
        <taxon>Eukaryota</taxon>
        <taxon>Fungi</taxon>
        <taxon>Fungi incertae sedis</taxon>
        <taxon>Mucoromycota</taxon>
        <taxon>Glomeromycotina</taxon>
        <taxon>Glomeromycetes</taxon>
        <taxon>Diversisporales</taxon>
        <taxon>Gigasporaceae</taxon>
        <taxon>Scutellospora</taxon>
    </lineage>
</organism>
<evidence type="ECO:0000313" key="2">
    <source>
        <dbReference type="Proteomes" id="UP000789860"/>
    </source>
</evidence>
<reference evidence="1" key="1">
    <citation type="submission" date="2021-06" db="EMBL/GenBank/DDBJ databases">
        <authorList>
            <person name="Kallberg Y."/>
            <person name="Tangrot J."/>
            <person name="Rosling A."/>
        </authorList>
    </citation>
    <scope>NUCLEOTIDE SEQUENCE</scope>
    <source>
        <strain evidence="1">AU212A</strain>
    </source>
</reference>
<name>A0ACA9L595_9GLOM</name>
<dbReference type="EMBL" id="CAJVPM010004015">
    <property type="protein sequence ID" value="CAG8508152.1"/>
    <property type="molecule type" value="Genomic_DNA"/>
</dbReference>
<evidence type="ECO:0000313" key="1">
    <source>
        <dbReference type="EMBL" id="CAG8508152.1"/>
    </source>
</evidence>
<accession>A0ACA9L595</accession>
<keyword evidence="2" id="KW-1185">Reference proteome</keyword>